<dbReference type="GO" id="GO:0097730">
    <property type="term" value="C:non-motile cilium"/>
    <property type="evidence" value="ECO:0000318"/>
    <property type="project" value="GO_Central"/>
</dbReference>
<dbReference type="PaxDb" id="35128-Thaps31358"/>
<dbReference type="SUPFAM" id="SSF48452">
    <property type="entry name" value="TPR-like"/>
    <property type="match status" value="3"/>
</dbReference>
<dbReference type="PROSITE" id="PS50005">
    <property type="entry name" value="TPR"/>
    <property type="match status" value="4"/>
</dbReference>
<protein>
    <submittedName>
        <fullName evidence="2">Intraflagellar transport protein</fullName>
    </submittedName>
</protein>
<dbReference type="RefSeq" id="XP_002286354.1">
    <property type="nucleotide sequence ID" value="XM_002286318.1"/>
</dbReference>
<keyword evidence="3" id="KW-1185">Reference proteome</keyword>
<dbReference type="KEGG" id="tps:THAPSDRAFT_31358"/>
<evidence type="ECO:0000256" key="1">
    <source>
        <dbReference type="PROSITE-ProRule" id="PRU00339"/>
    </source>
</evidence>
<dbReference type="Pfam" id="PF13424">
    <property type="entry name" value="TPR_12"/>
    <property type="match status" value="1"/>
</dbReference>
<feature type="repeat" description="TPR" evidence="1">
    <location>
        <begin position="94"/>
        <end position="127"/>
    </location>
</feature>
<dbReference type="InterPro" id="IPR011990">
    <property type="entry name" value="TPR-like_helical_dom_sf"/>
</dbReference>
<dbReference type="PANTHER" id="PTHR44117:SF1">
    <property type="entry name" value="INTRAFLAGELLAR TRANSPORT PROTEIN 88 HOMOLOG"/>
    <property type="match status" value="1"/>
</dbReference>
<feature type="repeat" description="TPR" evidence="1">
    <location>
        <begin position="377"/>
        <end position="410"/>
    </location>
</feature>
<organism evidence="2 3">
    <name type="scientific">Thalassiosira pseudonana</name>
    <name type="common">Marine diatom</name>
    <name type="synonym">Cyclotella nana</name>
    <dbReference type="NCBI Taxonomy" id="35128"/>
    <lineage>
        <taxon>Eukaryota</taxon>
        <taxon>Sar</taxon>
        <taxon>Stramenopiles</taxon>
        <taxon>Ochrophyta</taxon>
        <taxon>Bacillariophyta</taxon>
        <taxon>Coscinodiscophyceae</taxon>
        <taxon>Thalassiosirophycidae</taxon>
        <taxon>Thalassiosirales</taxon>
        <taxon>Thalassiosiraceae</taxon>
        <taxon>Thalassiosira</taxon>
    </lineage>
</organism>
<dbReference type="GO" id="GO:1905515">
    <property type="term" value="P:non-motile cilium assembly"/>
    <property type="evidence" value="ECO:0000318"/>
    <property type="project" value="GO_Central"/>
</dbReference>
<dbReference type="GO" id="GO:0036064">
    <property type="term" value="C:ciliary basal body"/>
    <property type="evidence" value="ECO:0000318"/>
    <property type="project" value="GO_Central"/>
</dbReference>
<dbReference type="InterPro" id="IPR019734">
    <property type="entry name" value="TPR_rpt"/>
</dbReference>
<dbReference type="GO" id="GO:0019894">
    <property type="term" value="F:kinesin binding"/>
    <property type="evidence" value="ECO:0000318"/>
    <property type="project" value="GO_Central"/>
</dbReference>
<dbReference type="GO" id="GO:0042073">
    <property type="term" value="P:intraciliary transport"/>
    <property type="evidence" value="ECO:0000318"/>
    <property type="project" value="GO_Central"/>
</dbReference>
<dbReference type="Pfam" id="PF13174">
    <property type="entry name" value="TPR_6"/>
    <property type="match status" value="1"/>
</dbReference>
<dbReference type="STRING" id="35128.B8BRP4"/>
<dbReference type="AlphaFoldDB" id="B8BRP4"/>
<dbReference type="GeneID" id="7445536"/>
<feature type="repeat" description="TPR" evidence="1">
    <location>
        <begin position="478"/>
        <end position="511"/>
    </location>
</feature>
<dbReference type="Pfam" id="PF13432">
    <property type="entry name" value="TPR_16"/>
    <property type="match status" value="1"/>
</dbReference>
<evidence type="ECO:0000313" key="3">
    <source>
        <dbReference type="Proteomes" id="UP000001449"/>
    </source>
</evidence>
<dbReference type="Pfam" id="PF13181">
    <property type="entry name" value="TPR_8"/>
    <property type="match status" value="1"/>
</dbReference>
<dbReference type="GO" id="GO:0005814">
    <property type="term" value="C:centriole"/>
    <property type="evidence" value="ECO:0000318"/>
    <property type="project" value="GO_Central"/>
</dbReference>
<dbReference type="PANTHER" id="PTHR44117">
    <property type="entry name" value="INTRAFLAGELLAR TRANSPORT PROTEIN 88 HOMOLOG"/>
    <property type="match status" value="1"/>
</dbReference>
<dbReference type="eggNOG" id="KOG2003">
    <property type="taxonomic scope" value="Eukaryota"/>
</dbReference>
<reference evidence="2 3" key="2">
    <citation type="journal article" date="2008" name="Nature">
        <title>The Phaeodactylum genome reveals the evolutionary history of diatom genomes.</title>
        <authorList>
            <person name="Bowler C."/>
            <person name="Allen A.E."/>
            <person name="Badger J.H."/>
            <person name="Grimwood J."/>
            <person name="Jabbari K."/>
            <person name="Kuo A."/>
            <person name="Maheswari U."/>
            <person name="Martens C."/>
            <person name="Maumus F."/>
            <person name="Otillar R.P."/>
            <person name="Rayko E."/>
            <person name="Salamov A."/>
            <person name="Vandepoele K."/>
            <person name="Beszteri B."/>
            <person name="Gruber A."/>
            <person name="Heijde M."/>
            <person name="Katinka M."/>
            <person name="Mock T."/>
            <person name="Valentin K."/>
            <person name="Verret F."/>
            <person name="Berges J.A."/>
            <person name="Brownlee C."/>
            <person name="Cadoret J.P."/>
            <person name="Chiovitti A."/>
            <person name="Choi C.J."/>
            <person name="Coesel S."/>
            <person name="De Martino A."/>
            <person name="Detter J.C."/>
            <person name="Durkin C."/>
            <person name="Falciatore A."/>
            <person name="Fournet J."/>
            <person name="Haruta M."/>
            <person name="Huysman M.J."/>
            <person name="Jenkins B.D."/>
            <person name="Jiroutova K."/>
            <person name="Jorgensen R.E."/>
            <person name="Joubert Y."/>
            <person name="Kaplan A."/>
            <person name="Kroger N."/>
            <person name="Kroth P.G."/>
            <person name="La Roche J."/>
            <person name="Lindquist E."/>
            <person name="Lommer M."/>
            <person name="Martin-Jezequel V."/>
            <person name="Lopez P.J."/>
            <person name="Lucas S."/>
            <person name="Mangogna M."/>
            <person name="McGinnis K."/>
            <person name="Medlin L.K."/>
            <person name="Montsant A."/>
            <person name="Oudot-Le Secq M.P."/>
            <person name="Napoli C."/>
            <person name="Obornik M."/>
            <person name="Parker M.S."/>
            <person name="Petit J.L."/>
            <person name="Porcel B.M."/>
            <person name="Poulsen N."/>
            <person name="Robison M."/>
            <person name="Rychlewski L."/>
            <person name="Rynearson T.A."/>
            <person name="Schmutz J."/>
            <person name="Shapiro H."/>
            <person name="Siaut M."/>
            <person name="Stanley M."/>
            <person name="Sussman M.R."/>
            <person name="Taylor A.R."/>
            <person name="Vardi A."/>
            <person name="von Dassow P."/>
            <person name="Vyverman W."/>
            <person name="Willis A."/>
            <person name="Wyrwicz L.S."/>
            <person name="Rokhsar D.S."/>
            <person name="Weissenbach J."/>
            <person name="Armbrust E.V."/>
            <person name="Green B.R."/>
            <person name="Van de Peer Y."/>
            <person name="Grigoriev I.V."/>
        </authorList>
    </citation>
    <scope>NUCLEOTIDE SEQUENCE [LARGE SCALE GENOMIC DNA]</scope>
    <source>
        <strain evidence="2 3">CCMP1335</strain>
    </source>
</reference>
<reference evidence="2 3" key="1">
    <citation type="journal article" date="2004" name="Science">
        <title>The genome of the diatom Thalassiosira pseudonana: ecology, evolution, and metabolism.</title>
        <authorList>
            <person name="Armbrust E.V."/>
            <person name="Berges J.A."/>
            <person name="Bowler C."/>
            <person name="Green B.R."/>
            <person name="Martinez D."/>
            <person name="Putnam N.H."/>
            <person name="Zhou S."/>
            <person name="Allen A.E."/>
            <person name="Apt K.E."/>
            <person name="Bechner M."/>
            <person name="Brzezinski M.A."/>
            <person name="Chaal B.K."/>
            <person name="Chiovitti A."/>
            <person name="Davis A.K."/>
            <person name="Demarest M.S."/>
            <person name="Detter J.C."/>
            <person name="Glavina T."/>
            <person name="Goodstein D."/>
            <person name="Hadi M.Z."/>
            <person name="Hellsten U."/>
            <person name="Hildebrand M."/>
            <person name="Jenkins B.D."/>
            <person name="Jurka J."/>
            <person name="Kapitonov V.V."/>
            <person name="Kroger N."/>
            <person name="Lau W.W."/>
            <person name="Lane T.W."/>
            <person name="Larimer F.W."/>
            <person name="Lippmeier J.C."/>
            <person name="Lucas S."/>
            <person name="Medina M."/>
            <person name="Montsant A."/>
            <person name="Obornik M."/>
            <person name="Parker M.S."/>
            <person name="Palenik B."/>
            <person name="Pazour G.J."/>
            <person name="Richardson P.M."/>
            <person name="Rynearson T.A."/>
            <person name="Saito M.A."/>
            <person name="Schwartz D.C."/>
            <person name="Thamatrakoln K."/>
            <person name="Valentin K."/>
            <person name="Vardi A."/>
            <person name="Wilkerson F.P."/>
            <person name="Rokhsar D.S."/>
        </authorList>
    </citation>
    <scope>NUCLEOTIDE SEQUENCE [LARGE SCALE GENOMIC DNA]</scope>
    <source>
        <strain evidence="2 3">CCMP1335</strain>
    </source>
</reference>
<feature type="repeat" description="TPR" evidence="1">
    <location>
        <begin position="133"/>
        <end position="166"/>
    </location>
</feature>
<gene>
    <name evidence="2" type="ORF">THAPSDRAFT_31358</name>
</gene>
<dbReference type="Gene3D" id="1.25.40.10">
    <property type="entry name" value="Tetratricopeptide repeat domain"/>
    <property type="match status" value="3"/>
</dbReference>
<dbReference type="FunFam" id="1.25.40.10:FF:002948">
    <property type="entry name" value="TPR Domain containing protein"/>
    <property type="match status" value="1"/>
</dbReference>
<accession>B8BRP4</accession>
<dbReference type="OMA" id="RIKIMHN"/>
<proteinExistence type="predicted"/>
<dbReference type="SMART" id="SM00028">
    <property type="entry name" value="TPR"/>
    <property type="match status" value="7"/>
</dbReference>
<sequence length="549" mass="62277">MENQINKLIEETAQLKRGGQIEKALDKAKEGSKKDQLLRLHRKTHSLSGDFEMETTYATWFNLASAYEANGMLDEALTAYTYLTKQRGQHLLTSRVRINMGNVYYAQSDFPSAIKMFKMALDQIRKDESSLTHKIFRNIGNSFFRLGSIRDAVKNYESVMDGAPDFQTGFNLLICHLVLGDVESIKSDFIRLVEIPQNSDGPLSDDYEFIAPNGLSMTNDSLQQELATRSKESSRYFLTSARMIAPSLDSNNWSAGYDWVCNALKERHHEVLAAQLELEQAVQRLKHKEFMGAVKTLKNLEKKGTAVKAKAATNLSFVKFLQGDIDRASKYADAALEADRYNADALVNKGNCFYVTEEYALAKELYLEAIGVQTDCAQAIFNLGLCNVQLELYEESIEAFENLHKITPNNPAVIYQVADIYDLRGQTDDSTKWFNVLSARLSSDSTILSRLGYLNSQKKQEEGLHYQLESYRHNPVDLDVISNIGAWFVQQEMYEKSIYFFQQAALVQPKEIKWGLMAASAFRRTGDHQSALTLYEKLHDQFPASIECE</sequence>
<name>B8BRP4_THAPS</name>
<evidence type="ECO:0000313" key="2">
    <source>
        <dbReference type="EMBL" id="EED95995.1"/>
    </source>
</evidence>
<dbReference type="HOGENOM" id="CLU_010738_1_0_1"/>
<dbReference type="InParanoid" id="B8BRP4"/>
<dbReference type="GO" id="GO:0097546">
    <property type="term" value="C:ciliary base"/>
    <property type="evidence" value="ECO:0000318"/>
    <property type="project" value="GO_Central"/>
</dbReference>
<dbReference type="EMBL" id="CM000638">
    <property type="protein sequence ID" value="EED95995.1"/>
    <property type="molecule type" value="Genomic_DNA"/>
</dbReference>
<dbReference type="Proteomes" id="UP000001449">
    <property type="component" value="Chromosome 1"/>
</dbReference>
<keyword evidence="1" id="KW-0802">TPR repeat</keyword>